<organism evidence="2 3">
    <name type="scientific">Eisenbergiella tayi</name>
    <dbReference type="NCBI Taxonomy" id="1432052"/>
    <lineage>
        <taxon>Bacteria</taxon>
        <taxon>Bacillati</taxon>
        <taxon>Bacillota</taxon>
        <taxon>Clostridia</taxon>
        <taxon>Lachnospirales</taxon>
        <taxon>Lachnospiraceae</taxon>
        <taxon>Eisenbergiella</taxon>
    </lineage>
</organism>
<sequence length="218" mass="24510">MKILVLCDDKWHPAEVVEKGMAFLTEEGFELDFVKDAKDILTPEMLRRYPLIVNAKGNVLNCGNDAPWFDNGVTEVGPKELKSYVEQGGGFLSIHSGNSFTAEECREYTEFVGNSFVTHPARCEVTVHVEREHPVTEGVSDFTIRDEHYQLDHLAEDILPLLTTRSETGGNQMGGYVRMVGKGRLCVLAPGHILSVWENPEFRKLIRNAIRWCTDGQA</sequence>
<dbReference type="InterPro" id="IPR029062">
    <property type="entry name" value="Class_I_gatase-like"/>
</dbReference>
<dbReference type="SUPFAM" id="SSF52317">
    <property type="entry name" value="Class I glutamine amidotransferase-like"/>
    <property type="match status" value="1"/>
</dbReference>
<dbReference type="InterPro" id="IPR029010">
    <property type="entry name" value="ThuA-like"/>
</dbReference>
<proteinExistence type="predicted"/>
<evidence type="ECO:0000313" key="3">
    <source>
        <dbReference type="Proteomes" id="UP000094067"/>
    </source>
</evidence>
<dbReference type="Proteomes" id="UP000094067">
    <property type="component" value="Unassembled WGS sequence"/>
</dbReference>
<dbReference type="PANTHER" id="PTHR40469">
    <property type="entry name" value="SECRETED GLYCOSYL HYDROLASE"/>
    <property type="match status" value="1"/>
</dbReference>
<dbReference type="AlphaFoldDB" id="A0A1E3ABQ7"/>
<accession>A0A1E3ABQ7</accession>
<evidence type="ECO:0000313" key="2">
    <source>
        <dbReference type="EMBL" id="ODM06049.1"/>
    </source>
</evidence>
<comment type="caution">
    <text evidence="2">The sequence shown here is derived from an EMBL/GenBank/DDBJ whole genome shotgun (WGS) entry which is preliminary data.</text>
</comment>
<name>A0A1E3ABQ7_9FIRM</name>
<dbReference type="Pfam" id="PF06283">
    <property type="entry name" value="ThuA"/>
    <property type="match status" value="1"/>
</dbReference>
<dbReference type="Gene3D" id="3.40.50.880">
    <property type="match status" value="1"/>
</dbReference>
<reference evidence="2 3" key="1">
    <citation type="submission" date="2016-07" db="EMBL/GenBank/DDBJ databases">
        <title>Characterization of isolates of Eisenbergiella tayi derived from blood cultures, using whole genome sequencing.</title>
        <authorList>
            <person name="Burdz T."/>
            <person name="Wiebe D."/>
            <person name="Huynh C."/>
            <person name="Bernard K."/>
        </authorList>
    </citation>
    <scope>NUCLEOTIDE SEQUENCE [LARGE SCALE GENOMIC DNA]</scope>
    <source>
        <strain evidence="2 3">NML 110608</strain>
    </source>
</reference>
<feature type="domain" description="ThuA-like" evidence="1">
    <location>
        <begin position="21"/>
        <end position="213"/>
    </location>
</feature>
<evidence type="ECO:0000259" key="1">
    <source>
        <dbReference type="Pfam" id="PF06283"/>
    </source>
</evidence>
<dbReference type="RefSeq" id="WP_069152124.1">
    <property type="nucleotide sequence ID" value="NZ_MCGH01000002.1"/>
</dbReference>
<protein>
    <submittedName>
        <fullName evidence="2">Trehalose utilization</fullName>
    </submittedName>
</protein>
<dbReference type="EMBL" id="MCGH01000002">
    <property type="protein sequence ID" value="ODM06049.1"/>
    <property type="molecule type" value="Genomic_DNA"/>
</dbReference>
<dbReference type="PANTHER" id="PTHR40469:SF2">
    <property type="entry name" value="GALACTOSE-BINDING DOMAIN-LIKE SUPERFAMILY PROTEIN"/>
    <property type="match status" value="1"/>
</dbReference>
<gene>
    <name evidence="2" type="ORF">BEI61_01938</name>
</gene>